<dbReference type="AlphaFoldDB" id="A0A850RCU6"/>
<evidence type="ECO:0000313" key="2">
    <source>
        <dbReference type="Proteomes" id="UP000563523"/>
    </source>
</evidence>
<protein>
    <submittedName>
        <fullName evidence="1">Uncharacterized protein</fullName>
    </submittedName>
</protein>
<dbReference type="EMBL" id="JABZEC010000004">
    <property type="protein sequence ID" value="NVY96588.1"/>
    <property type="molecule type" value="Genomic_DNA"/>
</dbReference>
<evidence type="ECO:0000313" key="1">
    <source>
        <dbReference type="EMBL" id="NVY96588.1"/>
    </source>
</evidence>
<proteinExistence type="predicted"/>
<comment type="caution">
    <text evidence="1">The sequence shown here is derived from an EMBL/GenBank/DDBJ whole genome shotgun (WGS) entry which is preliminary data.</text>
</comment>
<sequence length="294" mass="33905">MLKSRQIIFLSVLGLFFGLIYVRNSSLAISEQEVDNLYQDAVKNSKVVSYKYSYQVFKDNIYLFEQQYQNLVKNKQLDVSNITFEQWLQQNNYGAFPDGTVYDYNKPKSLMRSQEDNAVKFEKDVQKGDIIIEGGTSSSGPFIGHVAIATTNNIVLEMTGGSDWYKGILDNNNQFLVKDWLRGEDGSPRHINNWLRIYRLKDQDIASKAATWGDWRFYSSTHGWIKDRHIRYLINTQLRVFDPNYCSKLVYQAYYYSSGSLPVLKPAPIGGQGVVVPSLLPNWFNYQINNIGTY</sequence>
<gene>
    <name evidence="1" type="ORF">HU830_05360</name>
</gene>
<dbReference type="Proteomes" id="UP000563523">
    <property type="component" value="Unassembled WGS sequence"/>
</dbReference>
<dbReference type="InterPro" id="IPR038765">
    <property type="entry name" value="Papain-like_cys_pep_sf"/>
</dbReference>
<reference evidence="1 2" key="1">
    <citation type="submission" date="2020-06" db="EMBL/GenBank/DDBJ databases">
        <authorList>
            <person name="Kang J."/>
        </authorList>
    </citation>
    <scope>NUCLEOTIDE SEQUENCE [LARGE SCALE GENOMIC DNA]</scope>
    <source>
        <strain evidence="1 2">DCY120</strain>
    </source>
</reference>
<accession>A0A850RCU6</accession>
<keyword evidence="2" id="KW-1185">Reference proteome</keyword>
<organism evidence="1 2">
    <name type="scientific">Bombilactobacillus apium</name>
    <dbReference type="NCBI Taxonomy" id="2675299"/>
    <lineage>
        <taxon>Bacteria</taxon>
        <taxon>Bacillati</taxon>
        <taxon>Bacillota</taxon>
        <taxon>Bacilli</taxon>
        <taxon>Lactobacillales</taxon>
        <taxon>Lactobacillaceae</taxon>
        <taxon>Bombilactobacillus</taxon>
    </lineage>
</organism>
<name>A0A850RCU6_9LACO</name>
<dbReference type="RefSeq" id="WP_176942752.1">
    <property type="nucleotide sequence ID" value="NZ_JABZEC010000004.1"/>
</dbReference>
<dbReference type="SUPFAM" id="SSF54001">
    <property type="entry name" value="Cysteine proteinases"/>
    <property type="match status" value="1"/>
</dbReference>